<feature type="transmembrane region" description="Helical" evidence="2">
    <location>
        <begin position="158"/>
        <end position="186"/>
    </location>
</feature>
<keyword evidence="2" id="KW-0472">Membrane</keyword>
<sequence>MDGQDRVATPAEETTPLLTNNNTDVAQAQDADNNDPSQDVEAGMPAANGQPRTPRSIIVMTALIMPLAVLEIATYIAGIPLGQTVPWWATYQVQPLITLTILASVAAIINIVLIRRRGTPLAFPLNLIIDIALGLSIWSSVAPVLDHILGRYPETSEILLILTFVFGFIIALLFFALFIVRCIAFIRDQRRQSTWSVPTGGVTFEFSIKFFRQENTGTPAP</sequence>
<feature type="region of interest" description="Disordered" evidence="1">
    <location>
        <begin position="1"/>
        <end position="50"/>
    </location>
</feature>
<accession>A0A6A6W3B5</accession>
<evidence type="ECO:0000313" key="3">
    <source>
        <dbReference type="EMBL" id="KAF2756420.1"/>
    </source>
</evidence>
<feature type="transmembrane region" description="Helical" evidence="2">
    <location>
        <begin position="121"/>
        <end position="138"/>
    </location>
</feature>
<keyword evidence="2" id="KW-0812">Transmembrane</keyword>
<evidence type="ECO:0000256" key="2">
    <source>
        <dbReference type="SAM" id="Phobius"/>
    </source>
</evidence>
<dbReference type="RefSeq" id="XP_033598871.1">
    <property type="nucleotide sequence ID" value="XM_033749842.1"/>
</dbReference>
<dbReference type="OrthoDB" id="4476294at2759"/>
<feature type="compositionally biased region" description="Low complexity" evidence="1">
    <location>
        <begin position="14"/>
        <end position="39"/>
    </location>
</feature>
<organism evidence="3 4">
    <name type="scientific">Pseudovirgaria hyperparasitica</name>
    <dbReference type="NCBI Taxonomy" id="470096"/>
    <lineage>
        <taxon>Eukaryota</taxon>
        <taxon>Fungi</taxon>
        <taxon>Dikarya</taxon>
        <taxon>Ascomycota</taxon>
        <taxon>Pezizomycotina</taxon>
        <taxon>Dothideomycetes</taxon>
        <taxon>Dothideomycetes incertae sedis</taxon>
        <taxon>Acrospermales</taxon>
        <taxon>Acrospermaceae</taxon>
        <taxon>Pseudovirgaria</taxon>
    </lineage>
</organism>
<dbReference type="GeneID" id="54490896"/>
<feature type="transmembrane region" description="Helical" evidence="2">
    <location>
        <begin position="57"/>
        <end position="76"/>
    </location>
</feature>
<protein>
    <recommendedName>
        <fullName evidence="5">MARVEL domain-containing protein</fullName>
    </recommendedName>
</protein>
<gene>
    <name evidence="3" type="ORF">EJ05DRAFT_64644</name>
</gene>
<keyword evidence="4" id="KW-1185">Reference proteome</keyword>
<evidence type="ECO:0008006" key="5">
    <source>
        <dbReference type="Google" id="ProtNLM"/>
    </source>
</evidence>
<keyword evidence="2" id="KW-1133">Transmembrane helix</keyword>
<evidence type="ECO:0000256" key="1">
    <source>
        <dbReference type="SAM" id="MobiDB-lite"/>
    </source>
</evidence>
<name>A0A6A6W3B5_9PEZI</name>
<dbReference type="Proteomes" id="UP000799437">
    <property type="component" value="Unassembled WGS sequence"/>
</dbReference>
<dbReference type="AlphaFoldDB" id="A0A6A6W3B5"/>
<proteinExistence type="predicted"/>
<evidence type="ECO:0000313" key="4">
    <source>
        <dbReference type="Proteomes" id="UP000799437"/>
    </source>
</evidence>
<feature type="transmembrane region" description="Helical" evidence="2">
    <location>
        <begin position="96"/>
        <end position="114"/>
    </location>
</feature>
<reference evidence="3" key="1">
    <citation type="journal article" date="2020" name="Stud. Mycol.">
        <title>101 Dothideomycetes genomes: a test case for predicting lifestyles and emergence of pathogens.</title>
        <authorList>
            <person name="Haridas S."/>
            <person name="Albert R."/>
            <person name="Binder M."/>
            <person name="Bloem J."/>
            <person name="Labutti K."/>
            <person name="Salamov A."/>
            <person name="Andreopoulos B."/>
            <person name="Baker S."/>
            <person name="Barry K."/>
            <person name="Bills G."/>
            <person name="Bluhm B."/>
            <person name="Cannon C."/>
            <person name="Castanera R."/>
            <person name="Culley D."/>
            <person name="Daum C."/>
            <person name="Ezra D."/>
            <person name="Gonzalez J."/>
            <person name="Henrissat B."/>
            <person name="Kuo A."/>
            <person name="Liang C."/>
            <person name="Lipzen A."/>
            <person name="Lutzoni F."/>
            <person name="Magnuson J."/>
            <person name="Mondo S."/>
            <person name="Nolan M."/>
            <person name="Ohm R."/>
            <person name="Pangilinan J."/>
            <person name="Park H.-J."/>
            <person name="Ramirez L."/>
            <person name="Alfaro M."/>
            <person name="Sun H."/>
            <person name="Tritt A."/>
            <person name="Yoshinaga Y."/>
            <person name="Zwiers L.-H."/>
            <person name="Turgeon B."/>
            <person name="Goodwin S."/>
            <person name="Spatafora J."/>
            <person name="Crous P."/>
            <person name="Grigoriev I."/>
        </authorList>
    </citation>
    <scope>NUCLEOTIDE SEQUENCE</scope>
    <source>
        <strain evidence="3">CBS 121739</strain>
    </source>
</reference>
<dbReference type="EMBL" id="ML996575">
    <property type="protein sequence ID" value="KAF2756420.1"/>
    <property type="molecule type" value="Genomic_DNA"/>
</dbReference>